<feature type="transmembrane region" description="Helical" evidence="7">
    <location>
        <begin position="387"/>
        <end position="406"/>
    </location>
</feature>
<sequence length="478" mass="49212">MIVAGVKSSPPGGRVNPTIGVDLCRVALVAVNRRVDVSLPADIPLAHMLPTLLKVAGIDLANSGLAHSGWVLQRLDEAPFDESKSLSALGVRDGEVLYFRPGLSQIPEVSFDDVADVVATGINEHGDRWRPELTRRSGLLCAAAALMVGAVGLAAAGPPWGALAIASSTVAALLLVGGVVLSRAVGDAGAGAALGYGALPYAFLGGLLAPARPVSLVSLGPLHLLAGLGAVTFVAVVAAFAITEGLPTFLGVGFTSLLGVVAAGCVQGFGWPADGVAACVAAACLALTALIPSLAFRLARLPLPPVPENAEELRSAARTFDGPSLLRRTRDADRFATGLVAGVGLACLAAHLLVVPERGWLPTTMSVCLSVVLLLRARVFHGRGQRFWMLGSGLAGLALLALRVALTEPPLSVVLLMLVPVLLTVALMMTMALRLPVSKPSPFWGRAGDILDMVLIVSLFPLAFGLLNLYAWLRGLAG</sequence>
<name>A0A372JTG6_9ACTN</name>
<reference evidence="9 10" key="1">
    <citation type="submission" date="2018-08" db="EMBL/GenBank/DDBJ databases">
        <title>Actinomadura jelena sp. nov., a novel Actinomycete isolated from soil in Chad.</title>
        <authorList>
            <person name="Shi L."/>
        </authorList>
    </citation>
    <scope>NUCLEOTIDE SEQUENCE [LARGE SCALE GENOMIC DNA]</scope>
    <source>
        <strain evidence="9 10">NEAU-G17</strain>
    </source>
</reference>
<comment type="subcellular location">
    <subcellularLocation>
        <location evidence="1">Cell membrane</location>
        <topology evidence="1">Multi-pass membrane protein</topology>
    </subcellularLocation>
</comment>
<evidence type="ECO:0000256" key="1">
    <source>
        <dbReference type="ARBA" id="ARBA00004651"/>
    </source>
</evidence>
<feature type="domain" description="EccD-like transmembrane" evidence="8">
    <location>
        <begin position="134"/>
        <end position="476"/>
    </location>
</feature>
<evidence type="ECO:0000256" key="3">
    <source>
        <dbReference type="ARBA" id="ARBA00022475"/>
    </source>
</evidence>
<dbReference type="EMBL" id="QURH01000034">
    <property type="protein sequence ID" value="RFU43311.1"/>
    <property type="molecule type" value="Genomic_DNA"/>
</dbReference>
<gene>
    <name evidence="9" type="primary">eccD</name>
    <name evidence="9" type="ORF">DZF91_01875</name>
</gene>
<feature type="transmembrane region" description="Helical" evidence="7">
    <location>
        <begin position="138"/>
        <end position="156"/>
    </location>
</feature>
<dbReference type="Gene3D" id="3.10.20.90">
    <property type="entry name" value="Phosphatidylinositol 3-kinase Catalytic Subunit, Chain A, domain 1"/>
    <property type="match status" value="1"/>
</dbReference>
<dbReference type="Proteomes" id="UP000261811">
    <property type="component" value="Unassembled WGS sequence"/>
</dbReference>
<feature type="transmembrane region" description="Helical" evidence="7">
    <location>
        <begin position="335"/>
        <end position="353"/>
    </location>
</feature>
<dbReference type="GO" id="GO:0005886">
    <property type="term" value="C:plasma membrane"/>
    <property type="evidence" value="ECO:0007669"/>
    <property type="project" value="UniProtKB-SubCell"/>
</dbReference>
<dbReference type="InterPro" id="IPR044049">
    <property type="entry name" value="EccD_transm"/>
</dbReference>
<dbReference type="Pfam" id="PF19053">
    <property type="entry name" value="EccD"/>
    <property type="match status" value="1"/>
</dbReference>
<feature type="transmembrane region" description="Helical" evidence="7">
    <location>
        <begin position="275"/>
        <end position="296"/>
    </location>
</feature>
<evidence type="ECO:0000256" key="7">
    <source>
        <dbReference type="SAM" id="Phobius"/>
    </source>
</evidence>
<feature type="transmembrane region" description="Helical" evidence="7">
    <location>
        <begin position="249"/>
        <end position="269"/>
    </location>
</feature>
<feature type="transmembrane region" description="Helical" evidence="7">
    <location>
        <begin position="193"/>
        <end position="211"/>
    </location>
</feature>
<evidence type="ECO:0000256" key="5">
    <source>
        <dbReference type="ARBA" id="ARBA00022989"/>
    </source>
</evidence>
<evidence type="ECO:0000259" key="8">
    <source>
        <dbReference type="Pfam" id="PF19053"/>
    </source>
</evidence>
<keyword evidence="10" id="KW-1185">Reference proteome</keyword>
<feature type="transmembrane region" description="Helical" evidence="7">
    <location>
        <begin position="412"/>
        <end position="433"/>
    </location>
</feature>
<feature type="transmembrane region" description="Helical" evidence="7">
    <location>
        <begin position="223"/>
        <end position="242"/>
    </location>
</feature>
<evidence type="ECO:0000256" key="4">
    <source>
        <dbReference type="ARBA" id="ARBA00022692"/>
    </source>
</evidence>
<dbReference type="Pfam" id="PF08817">
    <property type="entry name" value="YukD"/>
    <property type="match status" value="1"/>
</dbReference>
<dbReference type="PIRSF" id="PIRSF017804">
    <property type="entry name" value="Secretion_EccD1"/>
    <property type="match status" value="1"/>
</dbReference>
<evidence type="ECO:0000313" key="10">
    <source>
        <dbReference type="Proteomes" id="UP000261811"/>
    </source>
</evidence>
<keyword evidence="4 7" id="KW-0812">Transmembrane</keyword>
<dbReference type="InterPro" id="IPR006707">
    <property type="entry name" value="T7SS_EccD"/>
</dbReference>
<protein>
    <submittedName>
        <fullName evidence="9">Type VII secretion integral membrane protein EccD</fullName>
    </submittedName>
</protein>
<keyword evidence="3" id="KW-1003">Cell membrane</keyword>
<keyword evidence="5 7" id="KW-1133">Transmembrane helix</keyword>
<organism evidence="9 10">
    <name type="scientific">Actinomadura logoneensis</name>
    <dbReference type="NCBI Taxonomy" id="2293572"/>
    <lineage>
        <taxon>Bacteria</taxon>
        <taxon>Bacillati</taxon>
        <taxon>Actinomycetota</taxon>
        <taxon>Actinomycetes</taxon>
        <taxon>Streptosporangiales</taxon>
        <taxon>Thermomonosporaceae</taxon>
        <taxon>Actinomadura</taxon>
    </lineage>
</organism>
<dbReference type="AlphaFoldDB" id="A0A372JTG6"/>
<dbReference type="RefSeq" id="WP_117355789.1">
    <property type="nucleotide sequence ID" value="NZ_QURH01000034.1"/>
</dbReference>
<feature type="transmembrane region" description="Helical" evidence="7">
    <location>
        <begin position="454"/>
        <end position="473"/>
    </location>
</feature>
<keyword evidence="6 7" id="KW-0472">Membrane</keyword>
<dbReference type="InterPro" id="IPR024962">
    <property type="entry name" value="YukD-like"/>
</dbReference>
<evidence type="ECO:0000256" key="6">
    <source>
        <dbReference type="ARBA" id="ARBA00023136"/>
    </source>
</evidence>
<proteinExistence type="inferred from homology"/>
<comment type="similarity">
    <text evidence="2">Belongs to the EccD/Snm4 family.</text>
</comment>
<dbReference type="NCBIfam" id="TIGR03920">
    <property type="entry name" value="T7SS_EccD"/>
    <property type="match status" value="1"/>
</dbReference>
<accession>A0A372JTG6</accession>
<comment type="caution">
    <text evidence="9">The sequence shown here is derived from an EMBL/GenBank/DDBJ whole genome shotgun (WGS) entry which is preliminary data.</text>
</comment>
<evidence type="ECO:0000313" key="9">
    <source>
        <dbReference type="EMBL" id="RFU43311.1"/>
    </source>
</evidence>
<feature type="transmembrane region" description="Helical" evidence="7">
    <location>
        <begin position="162"/>
        <end position="181"/>
    </location>
</feature>
<evidence type="ECO:0000256" key="2">
    <source>
        <dbReference type="ARBA" id="ARBA00006162"/>
    </source>
</evidence>